<keyword evidence="5" id="KW-1185">Reference proteome</keyword>
<dbReference type="InterPro" id="IPR038482">
    <property type="entry name" value="Tp34-type_sf"/>
</dbReference>
<sequence>MTTMRAGFRAAVMAGALLAAALAVPATAAEVSIGEAVQKNGLEVGAVYLQPVVMAPTLAGMTQPTDVHLEADVRAMRDNPNGFGPGEWVPYLGVTYHIAKVGSSWESSGAFMPMVADDGPHYGANVKLDGPGKYRLTYRITPPSYQGFYRHTDEETGVAEWWPPFDASWEFAFAGVGKKGAY</sequence>
<accession>A0A1Y6BXQ9</accession>
<evidence type="ECO:0000313" key="5">
    <source>
        <dbReference type="Proteomes" id="UP000192917"/>
    </source>
</evidence>
<name>A0A1Y6BXQ9_9PROT</name>
<dbReference type="InterPro" id="IPR018470">
    <property type="entry name" value="Metal-bd_Tp34-typ"/>
</dbReference>
<dbReference type="EMBL" id="FWZX01000009">
    <property type="protein sequence ID" value="SMF26645.1"/>
    <property type="molecule type" value="Genomic_DNA"/>
</dbReference>
<comment type="similarity">
    <text evidence="1">Belongs to the UPF0423 family.</text>
</comment>
<dbReference type="AlphaFoldDB" id="A0A1Y6BXQ9"/>
<dbReference type="Pfam" id="PF10634">
    <property type="entry name" value="Iron_transport"/>
    <property type="match status" value="1"/>
</dbReference>
<evidence type="ECO:0000256" key="3">
    <source>
        <dbReference type="SAM" id="SignalP"/>
    </source>
</evidence>
<organism evidence="4 5">
    <name type="scientific">Tistlia consotensis USBA 355</name>
    <dbReference type="NCBI Taxonomy" id="560819"/>
    <lineage>
        <taxon>Bacteria</taxon>
        <taxon>Pseudomonadati</taxon>
        <taxon>Pseudomonadota</taxon>
        <taxon>Alphaproteobacteria</taxon>
        <taxon>Rhodospirillales</taxon>
        <taxon>Rhodovibrionaceae</taxon>
        <taxon>Tistlia</taxon>
    </lineage>
</organism>
<dbReference type="RefSeq" id="WP_235017121.1">
    <property type="nucleotide sequence ID" value="NZ_FWZX01000009.1"/>
</dbReference>
<evidence type="ECO:0008006" key="6">
    <source>
        <dbReference type="Google" id="ProtNLM"/>
    </source>
</evidence>
<dbReference type="STRING" id="560819.SAMN05428998_10923"/>
<evidence type="ECO:0000256" key="2">
    <source>
        <dbReference type="ARBA" id="ARBA00022729"/>
    </source>
</evidence>
<dbReference type="Proteomes" id="UP000192917">
    <property type="component" value="Unassembled WGS sequence"/>
</dbReference>
<evidence type="ECO:0000256" key="1">
    <source>
        <dbReference type="ARBA" id="ARBA00010013"/>
    </source>
</evidence>
<evidence type="ECO:0000313" key="4">
    <source>
        <dbReference type="EMBL" id="SMF26645.1"/>
    </source>
</evidence>
<reference evidence="4 5" key="1">
    <citation type="submission" date="2017-04" db="EMBL/GenBank/DDBJ databases">
        <authorList>
            <person name="Afonso C.L."/>
            <person name="Miller P.J."/>
            <person name="Scott M.A."/>
            <person name="Spackman E."/>
            <person name="Goraichik I."/>
            <person name="Dimitrov K.M."/>
            <person name="Suarez D.L."/>
            <person name="Swayne D.E."/>
        </authorList>
    </citation>
    <scope>NUCLEOTIDE SEQUENCE [LARGE SCALE GENOMIC DNA]</scope>
    <source>
        <strain evidence="4 5">USBA 355</strain>
    </source>
</reference>
<gene>
    <name evidence="4" type="ORF">SAMN05428998_10923</name>
</gene>
<dbReference type="PIRSF" id="PIRSF017018">
    <property type="entry name" value="Tp34"/>
    <property type="match status" value="1"/>
</dbReference>
<feature type="chain" id="PRO_5012667088" description="34 kDa membrane antigen" evidence="3">
    <location>
        <begin position="29"/>
        <end position="182"/>
    </location>
</feature>
<dbReference type="Gene3D" id="2.60.40.2480">
    <property type="entry name" value="Periplasmic metal-binding protein Tp34-type"/>
    <property type="match status" value="1"/>
</dbReference>
<keyword evidence="2 3" id="KW-0732">Signal</keyword>
<feature type="signal peptide" evidence="3">
    <location>
        <begin position="1"/>
        <end position="28"/>
    </location>
</feature>
<proteinExistence type="inferred from homology"/>
<protein>
    <recommendedName>
        <fullName evidence="6">34 kDa membrane antigen</fullName>
    </recommendedName>
</protein>